<sequence>TLPGFGKVLSALAALEIDNINRFRTPAKFASYCGLIPSTFASGGKVYHGDLIPNGNTWLRYVFVEASWVAIRSSSVYCRSYFERMKDCKNSNVAIVALARRLSEIAYRCLKEERAYEEYPYMPYSR</sequence>
<dbReference type="AlphaFoldDB" id="X0X7I9"/>
<dbReference type="EMBL" id="BARS01046642">
    <property type="protein sequence ID" value="GAG31377.1"/>
    <property type="molecule type" value="Genomic_DNA"/>
</dbReference>
<feature type="non-terminal residue" evidence="2">
    <location>
        <position position="1"/>
    </location>
</feature>
<proteinExistence type="predicted"/>
<dbReference type="GO" id="GO:0003677">
    <property type="term" value="F:DNA binding"/>
    <property type="evidence" value="ECO:0007669"/>
    <property type="project" value="InterPro"/>
</dbReference>
<evidence type="ECO:0000313" key="2">
    <source>
        <dbReference type="EMBL" id="GAG31377.1"/>
    </source>
</evidence>
<protein>
    <recommendedName>
        <fullName evidence="1">Transposase IS116/IS110/IS902 C-terminal domain-containing protein</fullName>
    </recommendedName>
</protein>
<dbReference type="Pfam" id="PF02371">
    <property type="entry name" value="Transposase_20"/>
    <property type="match status" value="1"/>
</dbReference>
<dbReference type="GO" id="GO:0006313">
    <property type="term" value="P:DNA transposition"/>
    <property type="evidence" value="ECO:0007669"/>
    <property type="project" value="InterPro"/>
</dbReference>
<evidence type="ECO:0000259" key="1">
    <source>
        <dbReference type="Pfam" id="PF02371"/>
    </source>
</evidence>
<reference evidence="2" key="1">
    <citation type="journal article" date="2014" name="Front. Microbiol.">
        <title>High frequency of phylogenetically diverse reductive dehalogenase-homologous genes in deep subseafloor sedimentary metagenomes.</title>
        <authorList>
            <person name="Kawai M."/>
            <person name="Futagami T."/>
            <person name="Toyoda A."/>
            <person name="Takaki Y."/>
            <person name="Nishi S."/>
            <person name="Hori S."/>
            <person name="Arai W."/>
            <person name="Tsubouchi T."/>
            <person name="Morono Y."/>
            <person name="Uchiyama I."/>
            <person name="Ito T."/>
            <person name="Fujiyama A."/>
            <person name="Inagaki F."/>
            <person name="Takami H."/>
        </authorList>
    </citation>
    <scope>NUCLEOTIDE SEQUENCE</scope>
    <source>
        <strain evidence="2">Expedition CK06-06</strain>
    </source>
</reference>
<gene>
    <name evidence="2" type="ORF">S01H1_70172</name>
</gene>
<accession>X0X7I9</accession>
<comment type="caution">
    <text evidence="2">The sequence shown here is derived from an EMBL/GenBank/DDBJ whole genome shotgun (WGS) entry which is preliminary data.</text>
</comment>
<name>X0X7I9_9ZZZZ</name>
<feature type="domain" description="Transposase IS116/IS110/IS902 C-terminal" evidence="1">
    <location>
        <begin position="1"/>
        <end position="77"/>
    </location>
</feature>
<dbReference type="InterPro" id="IPR003346">
    <property type="entry name" value="Transposase_20"/>
</dbReference>
<dbReference type="GO" id="GO:0004803">
    <property type="term" value="F:transposase activity"/>
    <property type="evidence" value="ECO:0007669"/>
    <property type="project" value="InterPro"/>
</dbReference>
<dbReference type="PANTHER" id="PTHR33055">
    <property type="entry name" value="TRANSPOSASE FOR INSERTION SEQUENCE ELEMENT IS1111A"/>
    <property type="match status" value="1"/>
</dbReference>
<dbReference type="InterPro" id="IPR047650">
    <property type="entry name" value="Transpos_IS110"/>
</dbReference>
<organism evidence="2">
    <name type="scientific">marine sediment metagenome</name>
    <dbReference type="NCBI Taxonomy" id="412755"/>
    <lineage>
        <taxon>unclassified sequences</taxon>
        <taxon>metagenomes</taxon>
        <taxon>ecological metagenomes</taxon>
    </lineage>
</organism>
<dbReference type="PANTHER" id="PTHR33055:SF13">
    <property type="entry name" value="TRANSPOSASE"/>
    <property type="match status" value="1"/>
</dbReference>